<feature type="domain" description="Cell envelope-related transcriptional attenuator" evidence="4">
    <location>
        <begin position="109"/>
        <end position="255"/>
    </location>
</feature>
<evidence type="ECO:0000313" key="5">
    <source>
        <dbReference type="EMBL" id="KRL90928.1"/>
    </source>
</evidence>
<keyword evidence="3" id="KW-1133">Transmembrane helix</keyword>
<dbReference type="AlphaFoldDB" id="A0A0R1UC16"/>
<dbReference type="Pfam" id="PF03816">
    <property type="entry name" value="LytR_cpsA_psr"/>
    <property type="match status" value="1"/>
</dbReference>
<dbReference type="Gene3D" id="3.40.630.190">
    <property type="entry name" value="LCP protein"/>
    <property type="match status" value="1"/>
</dbReference>
<keyword evidence="3" id="KW-0472">Membrane</keyword>
<dbReference type="OrthoDB" id="27330at2"/>
<evidence type="ECO:0000256" key="3">
    <source>
        <dbReference type="SAM" id="Phobius"/>
    </source>
</evidence>
<dbReference type="PATRIC" id="fig|1423763.3.peg.1562"/>
<dbReference type="PANTHER" id="PTHR33392">
    <property type="entry name" value="POLYISOPRENYL-TEICHOIC ACID--PEPTIDOGLYCAN TEICHOIC ACID TRANSFERASE TAGU"/>
    <property type="match status" value="1"/>
</dbReference>
<dbReference type="STRING" id="1423763.FC46_GL001538"/>
<keyword evidence="6" id="KW-1185">Reference proteome</keyword>
<name>A0A0R1UC16_9LACO</name>
<gene>
    <name evidence="5" type="ORF">FC46_GL001538</name>
</gene>
<organism evidence="5 6">
    <name type="scientific">Lactobacillus kalixensis DSM 16043</name>
    <dbReference type="NCBI Taxonomy" id="1423763"/>
    <lineage>
        <taxon>Bacteria</taxon>
        <taxon>Bacillati</taxon>
        <taxon>Bacillota</taxon>
        <taxon>Bacilli</taxon>
        <taxon>Lactobacillales</taxon>
        <taxon>Lactobacillaceae</taxon>
        <taxon>Lactobacillus</taxon>
    </lineage>
</organism>
<evidence type="ECO:0000313" key="6">
    <source>
        <dbReference type="Proteomes" id="UP000051036"/>
    </source>
</evidence>
<dbReference type="InterPro" id="IPR050922">
    <property type="entry name" value="LytR/CpsA/Psr_CW_biosynth"/>
</dbReference>
<feature type="transmembrane region" description="Helical" evidence="3">
    <location>
        <begin position="39"/>
        <end position="64"/>
    </location>
</feature>
<dbReference type="EMBL" id="AZFM01000005">
    <property type="protein sequence ID" value="KRL90928.1"/>
    <property type="molecule type" value="Genomic_DNA"/>
</dbReference>
<dbReference type="PANTHER" id="PTHR33392:SF6">
    <property type="entry name" value="POLYISOPRENYL-TEICHOIC ACID--PEPTIDOGLYCAN TEICHOIC ACID TRANSFERASE TAGU"/>
    <property type="match status" value="1"/>
</dbReference>
<sequence>MDPNSKRREDYRRNNSSLNLKRNGAFAANKAPKKPKGHIVARIIGIVAVLAVCFAGAWAAHLYFTLHSAIDGQSGNNSATSAKIANRQPISILILGVDQGIEGRHDQGNSDTLILATANPDKNKATMTSIPRDTLADIKGDPGNKYFMFRINSAYEIGGNTAARKTVSSLLNTPIDYYLEVNMKALKSLVNAVGGVDVNVPFDFSYDWCDFHKGKQHLNGRHAVAYVRMRKEDPRGDYGRQLRQRQVIEAVARKAMSVNTITNYRKLVTIFTKYVKTNLTFNDMFALAMNYRGCMKNLKSGYIQGHDAWINGSSIQVASTAELQKKSDQIRTNLGLAKETLNNEETRQNRLNTEQNHVKWKDPNPFTNYQVFELNSDTPESGSSSSNGSSSQSSTSSSSSSGKKFLDFFK</sequence>
<dbReference type="NCBIfam" id="TIGR00350">
    <property type="entry name" value="lytR_cpsA_psr"/>
    <property type="match status" value="1"/>
</dbReference>
<dbReference type="InterPro" id="IPR004474">
    <property type="entry name" value="LytR_CpsA_psr"/>
</dbReference>
<comment type="caution">
    <text evidence="5">The sequence shown here is derived from an EMBL/GenBank/DDBJ whole genome shotgun (WGS) entry which is preliminary data.</text>
</comment>
<dbReference type="RefSeq" id="WP_057797600.1">
    <property type="nucleotide sequence ID" value="NZ_AZFM01000005.1"/>
</dbReference>
<evidence type="ECO:0000259" key="4">
    <source>
        <dbReference type="Pfam" id="PF03816"/>
    </source>
</evidence>
<accession>A0A0R1UC16</accession>
<proteinExistence type="inferred from homology"/>
<feature type="region of interest" description="Disordered" evidence="2">
    <location>
        <begin position="345"/>
        <end position="410"/>
    </location>
</feature>
<evidence type="ECO:0000256" key="2">
    <source>
        <dbReference type="SAM" id="MobiDB-lite"/>
    </source>
</evidence>
<protein>
    <submittedName>
        <fullName evidence="5">Transcriptional regulator</fullName>
    </submittedName>
</protein>
<keyword evidence="3" id="KW-0812">Transmembrane</keyword>
<feature type="compositionally biased region" description="Low complexity" evidence="2">
    <location>
        <begin position="381"/>
        <end position="402"/>
    </location>
</feature>
<reference evidence="5 6" key="1">
    <citation type="journal article" date="2015" name="Genome Announc.">
        <title>Expanding the biotechnology potential of lactobacilli through comparative genomics of 213 strains and associated genera.</title>
        <authorList>
            <person name="Sun Z."/>
            <person name="Harris H.M."/>
            <person name="McCann A."/>
            <person name="Guo C."/>
            <person name="Argimon S."/>
            <person name="Zhang W."/>
            <person name="Yang X."/>
            <person name="Jeffery I.B."/>
            <person name="Cooney J.C."/>
            <person name="Kagawa T.F."/>
            <person name="Liu W."/>
            <person name="Song Y."/>
            <person name="Salvetti E."/>
            <person name="Wrobel A."/>
            <person name="Rasinkangas P."/>
            <person name="Parkhill J."/>
            <person name="Rea M.C."/>
            <person name="O'Sullivan O."/>
            <person name="Ritari J."/>
            <person name="Douillard F.P."/>
            <person name="Paul Ross R."/>
            <person name="Yang R."/>
            <person name="Briner A.E."/>
            <person name="Felis G.E."/>
            <person name="de Vos W.M."/>
            <person name="Barrangou R."/>
            <person name="Klaenhammer T.R."/>
            <person name="Caufield P.W."/>
            <person name="Cui Y."/>
            <person name="Zhang H."/>
            <person name="O'Toole P.W."/>
        </authorList>
    </citation>
    <scope>NUCLEOTIDE SEQUENCE [LARGE SCALE GENOMIC DNA]</scope>
    <source>
        <strain evidence="5 6">DSM 16043</strain>
    </source>
</reference>
<feature type="compositionally biased region" description="Polar residues" evidence="2">
    <location>
        <begin position="365"/>
        <end position="380"/>
    </location>
</feature>
<evidence type="ECO:0000256" key="1">
    <source>
        <dbReference type="ARBA" id="ARBA00006068"/>
    </source>
</evidence>
<comment type="similarity">
    <text evidence="1">Belongs to the LytR/CpsA/Psr (LCP) family.</text>
</comment>
<dbReference type="Proteomes" id="UP000051036">
    <property type="component" value="Unassembled WGS sequence"/>
</dbReference>